<dbReference type="SUPFAM" id="SSF81383">
    <property type="entry name" value="F-box domain"/>
    <property type="match status" value="1"/>
</dbReference>
<protein>
    <recommendedName>
        <fullName evidence="1">F-box domain-containing protein</fullName>
    </recommendedName>
</protein>
<organism evidence="2">
    <name type="scientific">Oryza punctata</name>
    <name type="common">Red rice</name>
    <dbReference type="NCBI Taxonomy" id="4537"/>
    <lineage>
        <taxon>Eukaryota</taxon>
        <taxon>Viridiplantae</taxon>
        <taxon>Streptophyta</taxon>
        <taxon>Embryophyta</taxon>
        <taxon>Tracheophyta</taxon>
        <taxon>Spermatophyta</taxon>
        <taxon>Magnoliopsida</taxon>
        <taxon>Liliopsida</taxon>
        <taxon>Poales</taxon>
        <taxon>Poaceae</taxon>
        <taxon>BOP clade</taxon>
        <taxon>Oryzoideae</taxon>
        <taxon>Oryzeae</taxon>
        <taxon>Oryzinae</taxon>
        <taxon>Oryza</taxon>
    </lineage>
</organism>
<dbReference type="Gramene" id="OPUNC02G34070.2">
    <property type="protein sequence ID" value="OPUNC02G34070.2"/>
    <property type="gene ID" value="OPUNC02G34070"/>
</dbReference>
<dbReference type="AlphaFoldDB" id="A0A0E0K6Q6"/>
<evidence type="ECO:0000313" key="2">
    <source>
        <dbReference type="EnsemblPlants" id="OPUNC02G34070.2"/>
    </source>
</evidence>
<keyword evidence="3" id="KW-1185">Reference proteome</keyword>
<accession>A0A0E0K6Q6</accession>
<reference evidence="2" key="1">
    <citation type="submission" date="2015-04" db="UniProtKB">
        <authorList>
            <consortium name="EnsemblPlants"/>
        </authorList>
    </citation>
    <scope>IDENTIFICATION</scope>
</reference>
<dbReference type="OMA" id="HELTSMW"/>
<dbReference type="InterPro" id="IPR025886">
    <property type="entry name" value="PP2-like"/>
</dbReference>
<evidence type="ECO:0000313" key="3">
    <source>
        <dbReference type="Proteomes" id="UP000026962"/>
    </source>
</evidence>
<sequence length="504" mass="56310">MEEEAACEIARLPRELLALVLSLTTPRDACRAAAVCREFRAAADSDAVWSRFLPRDLLRLAEGELSPAPPPPPPSTKGLFLRLSAAPLLLPDELMSMWLDREKGAKCYMLSARALQITWGDTPHYWRWIPLADSSFKEGAELLSVCWLEIHGKILSKMLSRNTNYAAYLVYRIADRSYGLDFPFQEASISTGGSTTTRQVGSVERRLKRRCPHALVLAEDIEYPQKRSGSWMELKLGELYNEEGDDGEVCISFMETEGHGRRGIEIRPKKTLPSNSLACSHEKPSYSLLTTSRSSKEEKFLTDGLTSMWLDMETGFKCYMLSARALQIANSTDSWRLISLTGACRFSEVIELPPYDDLVIHGKIPCKMLSGNSNYAAYIVFVVVEDSFGLASILDASISVSGSQSTTRLICFDSSSRLSDDDHYVEDNIEVPQDGSVILPQERDDGWMELELGEFYYEECNCDNQGDVCFSVLEAEDGRRLGKGGLVVQGIEIRPKKSRLLTIS</sequence>
<dbReference type="PANTHER" id="PTHR32278:SF142">
    <property type="entry name" value="OS02G0812600 PROTEIN"/>
    <property type="match status" value="1"/>
</dbReference>
<dbReference type="Pfam" id="PF12937">
    <property type="entry name" value="F-box-like"/>
    <property type="match status" value="1"/>
</dbReference>
<dbReference type="InterPro" id="IPR036047">
    <property type="entry name" value="F-box-like_dom_sf"/>
</dbReference>
<evidence type="ECO:0000259" key="1">
    <source>
        <dbReference type="PROSITE" id="PS50181"/>
    </source>
</evidence>
<dbReference type="InterPro" id="IPR001810">
    <property type="entry name" value="F-box_dom"/>
</dbReference>
<dbReference type="Proteomes" id="UP000026962">
    <property type="component" value="Chromosome 2"/>
</dbReference>
<dbReference type="SMART" id="SM00256">
    <property type="entry name" value="FBOX"/>
    <property type="match status" value="1"/>
</dbReference>
<reference evidence="2" key="2">
    <citation type="submission" date="2018-05" db="EMBL/GenBank/DDBJ databases">
        <title>OpunRS2 (Oryza punctata Reference Sequence Version 2).</title>
        <authorList>
            <person name="Zhang J."/>
            <person name="Kudrna D."/>
            <person name="Lee S."/>
            <person name="Talag J."/>
            <person name="Welchert J."/>
            <person name="Wing R.A."/>
        </authorList>
    </citation>
    <scope>NUCLEOTIDE SEQUENCE [LARGE SCALE GENOMIC DNA]</scope>
</reference>
<dbReference type="Pfam" id="PF14299">
    <property type="entry name" value="PP2"/>
    <property type="match status" value="2"/>
</dbReference>
<dbReference type="HOGENOM" id="CLU_022843_0_0_1"/>
<dbReference type="Gene3D" id="1.20.1280.50">
    <property type="match status" value="1"/>
</dbReference>
<name>A0A0E0K6Q6_ORYPU</name>
<proteinExistence type="predicted"/>
<dbReference type="CDD" id="cd22162">
    <property type="entry name" value="F-box_AtSKIP3-like"/>
    <property type="match status" value="1"/>
</dbReference>
<dbReference type="PROSITE" id="PS50181">
    <property type="entry name" value="FBOX"/>
    <property type="match status" value="1"/>
</dbReference>
<feature type="domain" description="F-box" evidence="1">
    <location>
        <begin position="6"/>
        <end position="52"/>
    </location>
</feature>
<dbReference type="EnsemblPlants" id="OPUNC02G34070.2">
    <property type="protein sequence ID" value="OPUNC02G34070.2"/>
    <property type="gene ID" value="OPUNC02G34070"/>
</dbReference>
<dbReference type="PANTHER" id="PTHR32278">
    <property type="entry name" value="F-BOX DOMAIN-CONTAINING PROTEIN"/>
    <property type="match status" value="1"/>
</dbReference>